<dbReference type="EMBL" id="CVRI01000051">
    <property type="protein sequence ID" value="CRK99543.1"/>
    <property type="molecule type" value="Genomic_DNA"/>
</dbReference>
<dbReference type="OrthoDB" id="7789810at2759"/>
<name>A0A1J1IH03_9DIPT</name>
<dbReference type="Proteomes" id="UP000183832">
    <property type="component" value="Unassembled WGS sequence"/>
</dbReference>
<gene>
    <name evidence="2" type="ORF">CLUMA_CG012861</name>
</gene>
<feature type="compositionally biased region" description="Polar residues" evidence="1">
    <location>
        <begin position="67"/>
        <end position="76"/>
    </location>
</feature>
<feature type="compositionally biased region" description="Low complexity" evidence="1">
    <location>
        <begin position="84"/>
        <end position="104"/>
    </location>
</feature>
<sequence length="153" mass="17565">MSASDTTKYNQMYKNIKRPYANVDFSKIPSWDIVMRIMEQQANEAKKQKILMPQSIANYEYQQTLPPYNNYVSNRNTSTEEIDSSSCCSDESMSPATSSNNSDESQSESDIEIDVDSIEEENDDYYVSPMDSHIPITVLQLESKLMEKEKNQS</sequence>
<dbReference type="AlphaFoldDB" id="A0A1J1IH03"/>
<organism evidence="2 3">
    <name type="scientific">Clunio marinus</name>
    <dbReference type="NCBI Taxonomy" id="568069"/>
    <lineage>
        <taxon>Eukaryota</taxon>
        <taxon>Metazoa</taxon>
        <taxon>Ecdysozoa</taxon>
        <taxon>Arthropoda</taxon>
        <taxon>Hexapoda</taxon>
        <taxon>Insecta</taxon>
        <taxon>Pterygota</taxon>
        <taxon>Neoptera</taxon>
        <taxon>Endopterygota</taxon>
        <taxon>Diptera</taxon>
        <taxon>Nematocera</taxon>
        <taxon>Chironomoidea</taxon>
        <taxon>Chironomidae</taxon>
        <taxon>Clunio</taxon>
    </lineage>
</organism>
<proteinExistence type="predicted"/>
<evidence type="ECO:0000313" key="2">
    <source>
        <dbReference type="EMBL" id="CRK99543.1"/>
    </source>
</evidence>
<feature type="compositionally biased region" description="Acidic residues" evidence="1">
    <location>
        <begin position="105"/>
        <end position="124"/>
    </location>
</feature>
<keyword evidence="3" id="KW-1185">Reference proteome</keyword>
<protein>
    <submittedName>
        <fullName evidence="2">CLUMA_CG012861, isoform A</fullName>
    </submittedName>
</protein>
<evidence type="ECO:0000256" key="1">
    <source>
        <dbReference type="SAM" id="MobiDB-lite"/>
    </source>
</evidence>
<accession>A0A1J1IH03</accession>
<feature type="region of interest" description="Disordered" evidence="1">
    <location>
        <begin position="67"/>
        <end position="130"/>
    </location>
</feature>
<evidence type="ECO:0000313" key="3">
    <source>
        <dbReference type="Proteomes" id="UP000183832"/>
    </source>
</evidence>
<reference evidence="2 3" key="1">
    <citation type="submission" date="2015-04" db="EMBL/GenBank/DDBJ databases">
        <authorList>
            <person name="Syromyatnikov M.Y."/>
            <person name="Popov V.N."/>
        </authorList>
    </citation>
    <scope>NUCLEOTIDE SEQUENCE [LARGE SCALE GENOMIC DNA]</scope>
</reference>